<feature type="compositionally biased region" description="Low complexity" evidence="5">
    <location>
        <begin position="129"/>
        <end position="138"/>
    </location>
</feature>
<organism evidence="8 9">
    <name type="scientific">Sporothrix epigloea</name>
    <dbReference type="NCBI Taxonomy" id="1892477"/>
    <lineage>
        <taxon>Eukaryota</taxon>
        <taxon>Fungi</taxon>
        <taxon>Dikarya</taxon>
        <taxon>Ascomycota</taxon>
        <taxon>Pezizomycotina</taxon>
        <taxon>Sordariomycetes</taxon>
        <taxon>Sordariomycetidae</taxon>
        <taxon>Ophiostomatales</taxon>
        <taxon>Ophiostomataceae</taxon>
        <taxon>Sporothrix</taxon>
    </lineage>
</organism>
<dbReference type="PROSITE" id="PS50048">
    <property type="entry name" value="ZN2_CY6_FUNGAL_2"/>
    <property type="match status" value="1"/>
</dbReference>
<comment type="caution">
    <text evidence="8">The sequence shown here is derived from an EMBL/GenBank/DDBJ whole genome shotgun (WGS) entry which is preliminary data.</text>
</comment>
<keyword evidence="1" id="KW-0479">Metal-binding</keyword>
<dbReference type="InterPro" id="IPR001138">
    <property type="entry name" value="Zn2Cys6_DnaBD"/>
</dbReference>
<keyword evidence="6" id="KW-0812">Transmembrane</keyword>
<dbReference type="CDD" id="cd00067">
    <property type="entry name" value="GAL4"/>
    <property type="match status" value="1"/>
</dbReference>
<dbReference type="InterPro" id="IPR007219">
    <property type="entry name" value="XnlR_reg_dom"/>
</dbReference>
<proteinExistence type="predicted"/>
<dbReference type="Pfam" id="PF00172">
    <property type="entry name" value="Zn_clus"/>
    <property type="match status" value="1"/>
</dbReference>
<evidence type="ECO:0000256" key="5">
    <source>
        <dbReference type="SAM" id="MobiDB-lite"/>
    </source>
</evidence>
<keyword evidence="4" id="KW-0539">Nucleus</keyword>
<feature type="compositionally biased region" description="Gly residues" evidence="5">
    <location>
        <begin position="1128"/>
        <end position="1154"/>
    </location>
</feature>
<keyword evidence="9" id="KW-1185">Reference proteome</keyword>
<dbReference type="SUPFAM" id="SSF57701">
    <property type="entry name" value="Zn2/Cys6 DNA-binding domain"/>
    <property type="match status" value="1"/>
</dbReference>
<dbReference type="EMBL" id="CAWUOM010000001">
    <property type="protein sequence ID" value="CAK7262501.1"/>
    <property type="molecule type" value="Genomic_DNA"/>
</dbReference>
<feature type="domain" description="Zn(2)-C6 fungal-type" evidence="7">
    <location>
        <begin position="17"/>
        <end position="46"/>
    </location>
</feature>
<evidence type="ECO:0000256" key="1">
    <source>
        <dbReference type="ARBA" id="ARBA00022723"/>
    </source>
</evidence>
<evidence type="ECO:0000256" key="6">
    <source>
        <dbReference type="SAM" id="Phobius"/>
    </source>
</evidence>
<feature type="transmembrane region" description="Helical" evidence="6">
    <location>
        <begin position="743"/>
        <end position="764"/>
    </location>
</feature>
<dbReference type="SMART" id="SM00066">
    <property type="entry name" value="GAL4"/>
    <property type="match status" value="1"/>
</dbReference>
<evidence type="ECO:0000256" key="4">
    <source>
        <dbReference type="ARBA" id="ARBA00023242"/>
    </source>
</evidence>
<feature type="region of interest" description="Disordered" evidence="5">
    <location>
        <begin position="873"/>
        <end position="913"/>
    </location>
</feature>
<evidence type="ECO:0000313" key="8">
    <source>
        <dbReference type="EMBL" id="CAK7262501.1"/>
    </source>
</evidence>
<gene>
    <name evidence="8" type="ORF">SEPCBS57363_000090</name>
</gene>
<feature type="compositionally biased region" description="Polar residues" evidence="5">
    <location>
        <begin position="817"/>
        <end position="832"/>
    </location>
</feature>
<feature type="region of interest" description="Disordered" evidence="5">
    <location>
        <begin position="1105"/>
        <end position="1177"/>
    </location>
</feature>
<keyword evidence="6" id="KW-1133">Transmembrane helix</keyword>
<keyword evidence="6" id="KW-0472">Membrane</keyword>
<evidence type="ECO:0000256" key="2">
    <source>
        <dbReference type="ARBA" id="ARBA00023015"/>
    </source>
</evidence>
<dbReference type="Pfam" id="PF04082">
    <property type="entry name" value="Fungal_trans"/>
    <property type="match status" value="1"/>
</dbReference>
<dbReference type="Proteomes" id="UP001642501">
    <property type="component" value="Unassembled WGS sequence"/>
</dbReference>
<feature type="region of interest" description="Disordered" evidence="5">
    <location>
        <begin position="48"/>
        <end position="99"/>
    </location>
</feature>
<evidence type="ECO:0000313" key="9">
    <source>
        <dbReference type="Proteomes" id="UP001642501"/>
    </source>
</evidence>
<protein>
    <recommendedName>
        <fullName evidence="7">Zn(2)-C6 fungal-type domain-containing protein</fullName>
    </recommendedName>
</protein>
<keyword evidence="2" id="KW-0805">Transcription regulation</keyword>
<dbReference type="SMART" id="SM00906">
    <property type="entry name" value="Fungal_trans"/>
    <property type="match status" value="1"/>
</dbReference>
<dbReference type="CDD" id="cd12148">
    <property type="entry name" value="fungal_TF_MHR"/>
    <property type="match status" value="1"/>
</dbReference>
<accession>A0ABP0D6E9</accession>
<feature type="transmembrane region" description="Helical" evidence="6">
    <location>
        <begin position="616"/>
        <end position="640"/>
    </location>
</feature>
<dbReference type="InterPro" id="IPR036864">
    <property type="entry name" value="Zn2-C6_fun-type_DNA-bd_sf"/>
</dbReference>
<name>A0ABP0D6E9_9PEZI</name>
<reference evidence="8 9" key="1">
    <citation type="submission" date="2024-01" db="EMBL/GenBank/DDBJ databases">
        <authorList>
            <person name="Allen C."/>
            <person name="Tagirdzhanova G."/>
        </authorList>
    </citation>
    <scope>NUCLEOTIDE SEQUENCE [LARGE SCALE GENOMIC DNA]</scope>
    <source>
        <strain evidence="8 9">CBS 573.63</strain>
    </source>
</reference>
<feature type="compositionally biased region" description="Low complexity" evidence="5">
    <location>
        <begin position="513"/>
        <end position="527"/>
    </location>
</feature>
<sequence>MSRQKVPDDKRQRTAQACDYCKRRKQKCNGAKPCSTCLKKAVSCTYSPGVVVGPGTGSGGFGASTSRRHSSNDALDEAYSSASPPKRRHIETSTSMSPDMQRLHEQQRINYHSHSNSAGSNFNSTHRNAASSSPQSQPKAEVDPKSRFKLGPMAPVVPPSAAPRTWSSRKKAMSIELEPTFLQTAVPLQAPGSSHNFTPTTLDSARLSTGVIAEPRTRASSVSGPDEEAVMFHTSRMLQDQKGRLLYVGDSATLSFLHLFRTMVEKITGESSFTNDPSRGNIYENAVSLPPSIPLPCMLPNRTTADVLIESYFVNTNSLILIFDRREFEAEVLCCYADPLRADNRILCLLNLVMAIGLILSTPEPGTLEYAIVRPLRDQAYDQAEIFFRSAKCLANPLDNIEESDFWSVQALSLITVYMLAASRRNAAYTYHGMAVRSAIAVGLHRSEAMVKLPQDEIELRCNIWKSLYVLDRFIAAALGRPTAISDNDCTDHALKDSVMPPQIAPIETMGQSSSSTSYHNGSSTTGSGTGAGGVGTDNNTGFDTVVRSCRIIGVILRKMYARRRVSSRVTFDIAKQCRVWQGEIGDSLRWKRAVQSADAVAAGLPPLLTRAQNIAILHVNLMYCYGVILLTRPFFLFLVQIDRRNQAHRREFGRFFQDISKHGSIKVSKNVFNDKSTGAKSVVTSISRITGVSGNEIRGRYSPPMRARSEKFAENCIVASYHTIAMIHQARTRKYLPKQDPLIIHFLFTAVLLILCNEFTAMYHSTEYRVYLEQGLELMTYFAEIDAQARRLIVILHALSEVVDKSTGFTPKTAPSGPSANSATDSTSPSSDVPIRVFRSELPESFIPGVTDPIDMFFPHEIFGGLPGPFVHRSVPGGQGPGGFPGSNNSHASHDSYTPAEMTAPPGSAPGQTPLLSHLGDLRFPSRQSVHDPPHPGLPSPMHHASTMGMTTTSAPDTSAFHSGANNAQNQNQPVLPPPYAMSGVDFPPQGPFLPQPQSTQEQFHSYQQQHLSLNGMPGNSGLGPDVSGAMADDILSGEYEGTDSMETDGEGFDFEILWDWPSHLDQPGSVHVDTEHDASAGLDSMHLGFSGMGGGGMVPMMSSVSPQGGKSSAATAYDGLGDVGREGSGPGSGARAGTETGTGPGPGSGTGPGPGPGPGTGDMTMKQGPGSAQAISVPLPPMYQPYGMVALPGGVGDTGLDMSGSNVHGMLPLNVPLYATAELG</sequence>
<feature type="region of interest" description="Disordered" evidence="5">
    <location>
        <begin position="808"/>
        <end position="833"/>
    </location>
</feature>
<dbReference type="PANTHER" id="PTHR47424">
    <property type="entry name" value="REGULATORY PROTEIN GAL4"/>
    <property type="match status" value="1"/>
</dbReference>
<dbReference type="PANTHER" id="PTHR47424:SF9">
    <property type="entry name" value="TAH-2"/>
    <property type="match status" value="1"/>
</dbReference>
<dbReference type="InterPro" id="IPR051127">
    <property type="entry name" value="Fungal_SecMet_Regulators"/>
</dbReference>
<feature type="compositionally biased region" description="Polar residues" evidence="5">
    <location>
        <begin position="113"/>
        <end position="128"/>
    </location>
</feature>
<evidence type="ECO:0000259" key="7">
    <source>
        <dbReference type="PROSITE" id="PS50048"/>
    </source>
</evidence>
<dbReference type="PROSITE" id="PS00463">
    <property type="entry name" value="ZN2_CY6_FUNGAL_1"/>
    <property type="match status" value="1"/>
</dbReference>
<evidence type="ECO:0000256" key="3">
    <source>
        <dbReference type="ARBA" id="ARBA00023163"/>
    </source>
</evidence>
<feature type="compositionally biased region" description="Gly residues" evidence="5">
    <location>
        <begin position="52"/>
        <end position="62"/>
    </location>
</feature>
<feature type="region of interest" description="Disordered" evidence="5">
    <location>
        <begin position="507"/>
        <end position="535"/>
    </location>
</feature>
<keyword evidence="3" id="KW-0804">Transcription</keyword>
<feature type="region of interest" description="Disordered" evidence="5">
    <location>
        <begin position="113"/>
        <end position="165"/>
    </location>
</feature>
<dbReference type="Gene3D" id="4.10.240.10">
    <property type="entry name" value="Zn(2)-C6 fungal-type DNA-binding domain"/>
    <property type="match status" value="1"/>
</dbReference>